<dbReference type="InterPro" id="IPR058148">
    <property type="entry name" value="M949_RS01915-like_dom"/>
</dbReference>
<evidence type="ECO:0000313" key="1">
    <source>
        <dbReference type="EMBL" id="TYZ12521.1"/>
    </source>
</evidence>
<dbReference type="Proteomes" id="UP000322791">
    <property type="component" value="Unassembled WGS sequence"/>
</dbReference>
<dbReference type="NCBIfam" id="NF046077">
    <property type="entry name" value="LPS_M949_RS01915"/>
    <property type="match status" value="1"/>
</dbReference>
<sequence length="205" mass="23229">MPRQPGKVLEMTQWTDANGPNLLLISRSAVQTLPAGPDDPNDVQSVSLYARQYVQRAGKWKELWHLQDGVERCAFDMWLGPVPGAVAVTDLDADGRTETTLVYKLVCRSDVSPADLKLIMREGPDKYALRGHTVVQYDSVPAAQRIPADACCLDTISAARLEEEYELLTGRYETEKEFRQAPPAFLRFARQHWRRWVVEQEMGQL</sequence>
<organism evidence="1 2">
    <name type="scientific">Hymenobacter lutimineralis</name>
    <dbReference type="NCBI Taxonomy" id="2606448"/>
    <lineage>
        <taxon>Bacteria</taxon>
        <taxon>Pseudomonadati</taxon>
        <taxon>Bacteroidota</taxon>
        <taxon>Cytophagia</taxon>
        <taxon>Cytophagales</taxon>
        <taxon>Hymenobacteraceae</taxon>
        <taxon>Hymenobacter</taxon>
    </lineage>
</organism>
<gene>
    <name evidence="1" type="ORF">FY528_04285</name>
</gene>
<dbReference type="EMBL" id="VTHL01000003">
    <property type="protein sequence ID" value="TYZ12521.1"/>
    <property type="molecule type" value="Genomic_DNA"/>
</dbReference>
<accession>A0A5D6V973</accession>
<comment type="caution">
    <text evidence="1">The sequence shown here is derived from an EMBL/GenBank/DDBJ whole genome shotgun (WGS) entry which is preliminary data.</text>
</comment>
<dbReference type="AlphaFoldDB" id="A0A5D6V973"/>
<name>A0A5D6V973_9BACT</name>
<reference evidence="1 2" key="1">
    <citation type="submission" date="2019-08" db="EMBL/GenBank/DDBJ databases">
        <authorList>
            <person name="Seo M.-J."/>
        </authorList>
    </citation>
    <scope>NUCLEOTIDE SEQUENCE [LARGE SCALE GENOMIC DNA]</scope>
    <source>
        <strain evidence="1 2">KIGAM108</strain>
    </source>
</reference>
<keyword evidence="2" id="KW-1185">Reference proteome</keyword>
<proteinExistence type="predicted"/>
<evidence type="ECO:0000313" key="2">
    <source>
        <dbReference type="Proteomes" id="UP000322791"/>
    </source>
</evidence>
<protein>
    <submittedName>
        <fullName evidence="1">Uncharacterized protein</fullName>
    </submittedName>
</protein>